<dbReference type="AlphaFoldDB" id="A0A939PFR3"/>
<dbReference type="EMBL" id="JAGEOJ010000006">
    <property type="protein sequence ID" value="MBO2448904.1"/>
    <property type="molecule type" value="Genomic_DNA"/>
</dbReference>
<dbReference type="InterPro" id="IPR003010">
    <property type="entry name" value="C-N_Hydrolase"/>
</dbReference>
<comment type="caution">
    <text evidence="3">The sequence shown here is derived from an EMBL/GenBank/DDBJ whole genome shotgun (WGS) entry which is preliminary data.</text>
</comment>
<dbReference type="CDD" id="cd07197">
    <property type="entry name" value="nitrilase"/>
    <property type="match status" value="1"/>
</dbReference>
<name>A0A939PFR3_9ACTN</name>
<protein>
    <submittedName>
        <fullName evidence="3">Carbon-nitrogen hydrolase family protein</fullName>
    </submittedName>
</protein>
<evidence type="ECO:0000313" key="4">
    <source>
        <dbReference type="Proteomes" id="UP000669179"/>
    </source>
</evidence>
<feature type="domain" description="CN hydrolase" evidence="2">
    <location>
        <begin position="5"/>
        <end position="248"/>
    </location>
</feature>
<evidence type="ECO:0000313" key="3">
    <source>
        <dbReference type="EMBL" id="MBO2448904.1"/>
    </source>
</evidence>
<gene>
    <name evidence="3" type="ORF">J4573_17510</name>
</gene>
<dbReference type="SUPFAM" id="SSF56317">
    <property type="entry name" value="Carbon-nitrogen hydrolase"/>
    <property type="match status" value="1"/>
</dbReference>
<dbReference type="RefSeq" id="WP_208256566.1">
    <property type="nucleotide sequence ID" value="NZ_JAGEOJ010000006.1"/>
</dbReference>
<dbReference type="Gene3D" id="3.60.110.10">
    <property type="entry name" value="Carbon-nitrogen hydrolase"/>
    <property type="match status" value="1"/>
</dbReference>
<evidence type="ECO:0000259" key="2">
    <source>
        <dbReference type="PROSITE" id="PS50263"/>
    </source>
</evidence>
<dbReference type="GO" id="GO:0050126">
    <property type="term" value="F:N-carbamoylputrescine amidase activity"/>
    <property type="evidence" value="ECO:0007669"/>
    <property type="project" value="TreeGrafter"/>
</dbReference>
<dbReference type="Proteomes" id="UP000669179">
    <property type="component" value="Unassembled WGS sequence"/>
</dbReference>
<sequence>MREALDVAVVQPVCVSFDVETNARTHASFVRAAETRLVVFPELSLTGYELDAPAIGVDDARLAPIVQACRETGAIALVGAPVQGERGAAHIGMLAIGGDRDGDVARDGHGHADGVRLAYSKMWLGGLEPQRFVPGAKPEVLEVDGWRLGLAICKDTGMPQHASDTTALGVDGNVASVCETEADAQVPDERARRVAGDHGVWVAMASFAGTTGGEYAPAAGRSGFWAADGRVIERAGPETGAIVRARFA</sequence>
<dbReference type="PANTHER" id="PTHR43674">
    <property type="entry name" value="NITRILASE C965.09-RELATED"/>
    <property type="match status" value="1"/>
</dbReference>
<organism evidence="3 4">
    <name type="scientific">Actinomadura barringtoniae</name>
    <dbReference type="NCBI Taxonomy" id="1427535"/>
    <lineage>
        <taxon>Bacteria</taxon>
        <taxon>Bacillati</taxon>
        <taxon>Actinomycetota</taxon>
        <taxon>Actinomycetes</taxon>
        <taxon>Streptosporangiales</taxon>
        <taxon>Thermomonosporaceae</taxon>
        <taxon>Actinomadura</taxon>
    </lineage>
</organism>
<dbReference type="Pfam" id="PF00795">
    <property type="entry name" value="CN_hydrolase"/>
    <property type="match status" value="1"/>
</dbReference>
<dbReference type="GO" id="GO:0033388">
    <property type="term" value="P:putrescine biosynthetic process from arginine"/>
    <property type="evidence" value="ECO:0007669"/>
    <property type="project" value="TreeGrafter"/>
</dbReference>
<dbReference type="PROSITE" id="PS50263">
    <property type="entry name" value="CN_HYDROLASE"/>
    <property type="match status" value="1"/>
</dbReference>
<reference evidence="3" key="1">
    <citation type="submission" date="2021-03" db="EMBL/GenBank/DDBJ databases">
        <authorList>
            <person name="Kanchanasin P."/>
            <person name="Saeng-In P."/>
            <person name="Phongsopitanun W."/>
            <person name="Yuki M."/>
            <person name="Kudo T."/>
            <person name="Ohkuma M."/>
            <person name="Tanasupawat S."/>
        </authorList>
    </citation>
    <scope>NUCLEOTIDE SEQUENCE</scope>
    <source>
        <strain evidence="3">GKU 128</strain>
    </source>
</reference>
<keyword evidence="4" id="KW-1185">Reference proteome</keyword>
<proteinExistence type="predicted"/>
<dbReference type="PANTHER" id="PTHR43674:SF2">
    <property type="entry name" value="BETA-UREIDOPROPIONASE"/>
    <property type="match status" value="1"/>
</dbReference>
<keyword evidence="1 3" id="KW-0378">Hydrolase</keyword>
<dbReference type="InterPro" id="IPR050345">
    <property type="entry name" value="Aliph_Amidase/BUP"/>
</dbReference>
<accession>A0A939PFR3</accession>
<evidence type="ECO:0000256" key="1">
    <source>
        <dbReference type="ARBA" id="ARBA00022801"/>
    </source>
</evidence>
<dbReference type="InterPro" id="IPR036526">
    <property type="entry name" value="C-N_Hydrolase_sf"/>
</dbReference>